<evidence type="ECO:0000256" key="1">
    <source>
        <dbReference type="ARBA" id="ARBA00022676"/>
    </source>
</evidence>
<feature type="transmembrane region" description="Helical" evidence="3">
    <location>
        <begin position="266"/>
        <end position="288"/>
    </location>
</feature>
<evidence type="ECO:0000259" key="4">
    <source>
        <dbReference type="Pfam" id="PF00535"/>
    </source>
</evidence>
<reference evidence="5" key="1">
    <citation type="submission" date="2018-05" db="EMBL/GenBank/DDBJ databases">
        <authorList>
            <person name="Lanie J.A."/>
            <person name="Ng W.-L."/>
            <person name="Kazmierczak K.M."/>
            <person name="Andrzejewski T.M."/>
            <person name="Davidsen T.M."/>
            <person name="Wayne K.J."/>
            <person name="Tettelin H."/>
            <person name="Glass J.I."/>
            <person name="Rusch D."/>
            <person name="Podicherti R."/>
            <person name="Tsui H.-C.T."/>
            <person name="Winkler M.E."/>
        </authorList>
    </citation>
    <scope>NUCLEOTIDE SEQUENCE</scope>
</reference>
<dbReference type="InterPro" id="IPR001173">
    <property type="entry name" value="Glyco_trans_2-like"/>
</dbReference>
<keyword evidence="3" id="KW-0812">Transmembrane</keyword>
<evidence type="ECO:0000256" key="3">
    <source>
        <dbReference type="SAM" id="Phobius"/>
    </source>
</evidence>
<name>A0A382A5W9_9ZZZZ</name>
<keyword evidence="1" id="KW-0328">Glycosyltransferase</keyword>
<protein>
    <recommendedName>
        <fullName evidence="4">Glycosyltransferase 2-like domain-containing protein</fullName>
    </recommendedName>
</protein>
<keyword evidence="3" id="KW-0472">Membrane</keyword>
<feature type="domain" description="Glycosyltransferase 2-like" evidence="4">
    <location>
        <begin position="23"/>
        <end position="140"/>
    </location>
</feature>
<accession>A0A382A5W9</accession>
<dbReference type="GO" id="GO:0016757">
    <property type="term" value="F:glycosyltransferase activity"/>
    <property type="evidence" value="ECO:0007669"/>
    <property type="project" value="UniProtKB-KW"/>
</dbReference>
<feature type="transmembrane region" description="Helical" evidence="3">
    <location>
        <begin position="294"/>
        <end position="315"/>
    </location>
</feature>
<dbReference type="Pfam" id="PF00535">
    <property type="entry name" value="Glycos_transf_2"/>
    <property type="match status" value="1"/>
</dbReference>
<gene>
    <name evidence="5" type="ORF">METZ01_LOCUS149301</name>
</gene>
<proteinExistence type="predicted"/>
<dbReference type="PANTHER" id="PTHR43630">
    <property type="entry name" value="POLY-BETA-1,6-N-ACETYL-D-GLUCOSAMINE SYNTHASE"/>
    <property type="match status" value="1"/>
</dbReference>
<evidence type="ECO:0000313" key="5">
    <source>
        <dbReference type="EMBL" id="SVA96447.1"/>
    </source>
</evidence>
<dbReference type="PANTHER" id="PTHR43630:SF1">
    <property type="entry name" value="POLY-BETA-1,6-N-ACETYL-D-GLUCOSAMINE SYNTHASE"/>
    <property type="match status" value="1"/>
</dbReference>
<feature type="transmembrane region" description="Helical" evidence="3">
    <location>
        <begin position="336"/>
        <end position="354"/>
    </location>
</feature>
<dbReference type="AlphaFoldDB" id="A0A382A5W9"/>
<organism evidence="5">
    <name type="scientific">marine metagenome</name>
    <dbReference type="NCBI Taxonomy" id="408172"/>
    <lineage>
        <taxon>unclassified sequences</taxon>
        <taxon>metagenomes</taxon>
        <taxon>ecological metagenomes</taxon>
    </lineage>
</organism>
<dbReference type="Gene3D" id="3.90.550.10">
    <property type="entry name" value="Spore Coat Polysaccharide Biosynthesis Protein SpsA, Chain A"/>
    <property type="match status" value="1"/>
</dbReference>
<dbReference type="SUPFAM" id="SSF53448">
    <property type="entry name" value="Nucleotide-diphospho-sugar transferases"/>
    <property type="match status" value="1"/>
</dbReference>
<keyword evidence="3" id="KW-1133">Transmembrane helix</keyword>
<sequence length="368" mass="42351">MAKLQSTEKPKQLPLSHFLKVIIFVPCFNEENFIQKKIDNLNSLKYEDSKLDVYFLHGESTDKTRDIIQSSISEVQNFHLVETRCTGKINQLNYGLLHCKGEPDIIVCTDVDAILSEDVLTQFCLAFQANEKVAVVGANISPLATIKIEDHFWRDQNIIRILESNVYTSSIVVAPCYAFRPSLIGQFPKDCVADDIYVSFKANTENHLTKYITEAKGAELRTPNDLVEFFAHKFRKGNAYLIELFRFFYLLPHMTGWWKIIYLTKFFQLAIMPWVIPFFLLSTISLTLSGWGLFQVSFFSLLSLMVASTITFFLLKRERKKYYTDGKSFQLPNLNYFVINNIILVMVGLSYPFYKQNSSYNKIGGGKS</sequence>
<keyword evidence="2" id="KW-0808">Transferase</keyword>
<evidence type="ECO:0000256" key="2">
    <source>
        <dbReference type="ARBA" id="ARBA00022679"/>
    </source>
</evidence>
<dbReference type="InterPro" id="IPR029044">
    <property type="entry name" value="Nucleotide-diphossugar_trans"/>
</dbReference>
<dbReference type="EMBL" id="UINC01023886">
    <property type="protein sequence ID" value="SVA96447.1"/>
    <property type="molecule type" value="Genomic_DNA"/>
</dbReference>